<reference evidence="2" key="1">
    <citation type="submission" date="2023-10" db="EMBL/GenBank/DDBJ databases">
        <authorList>
            <person name="Chen Y."/>
            <person name="Shah S."/>
            <person name="Dougan E. K."/>
            <person name="Thang M."/>
            <person name="Chan C."/>
        </authorList>
    </citation>
    <scope>NUCLEOTIDE SEQUENCE [LARGE SCALE GENOMIC DNA]</scope>
</reference>
<sequence length="230" mass="24731">MRWPPAFEAGLLNRCRPLAEECTRPRPELRPSVKEVFPILLGMEGQTAPARPSGGSSGEESAPTPPQWHAPPVFGVFAFESEHAFSSMTMRSTPSTQLAAVPESAVVIPSSPADTGLVHGERLVHSSYLPTPHETLLKAVGFVLMQSNHGVDASEGCCWMHAGLRRLRIVCSEMQEMPCDGWDVPVSGQCKDCRLLCIDGGAKMGACNFCGGGISDPLTAEARPLDLHRN</sequence>
<evidence type="ECO:0000313" key="3">
    <source>
        <dbReference type="Proteomes" id="UP001189429"/>
    </source>
</evidence>
<name>A0ABN9TH00_9DINO</name>
<evidence type="ECO:0000256" key="1">
    <source>
        <dbReference type="SAM" id="MobiDB-lite"/>
    </source>
</evidence>
<organism evidence="2 3">
    <name type="scientific">Prorocentrum cordatum</name>
    <dbReference type="NCBI Taxonomy" id="2364126"/>
    <lineage>
        <taxon>Eukaryota</taxon>
        <taxon>Sar</taxon>
        <taxon>Alveolata</taxon>
        <taxon>Dinophyceae</taxon>
        <taxon>Prorocentrales</taxon>
        <taxon>Prorocentraceae</taxon>
        <taxon>Prorocentrum</taxon>
    </lineage>
</organism>
<protein>
    <submittedName>
        <fullName evidence="2">Uncharacterized protein</fullName>
    </submittedName>
</protein>
<feature type="compositionally biased region" description="Low complexity" evidence="1">
    <location>
        <begin position="47"/>
        <end position="62"/>
    </location>
</feature>
<dbReference type="Proteomes" id="UP001189429">
    <property type="component" value="Unassembled WGS sequence"/>
</dbReference>
<dbReference type="EMBL" id="CAUYUJ010014720">
    <property type="protein sequence ID" value="CAK0845176.1"/>
    <property type="molecule type" value="Genomic_DNA"/>
</dbReference>
<proteinExistence type="predicted"/>
<comment type="caution">
    <text evidence="2">The sequence shown here is derived from an EMBL/GenBank/DDBJ whole genome shotgun (WGS) entry which is preliminary data.</text>
</comment>
<gene>
    <name evidence="2" type="ORF">PCOR1329_LOCUS39052</name>
</gene>
<feature type="region of interest" description="Disordered" evidence="1">
    <location>
        <begin position="45"/>
        <end position="67"/>
    </location>
</feature>
<keyword evidence="3" id="KW-1185">Reference proteome</keyword>
<evidence type="ECO:0000313" key="2">
    <source>
        <dbReference type="EMBL" id="CAK0845176.1"/>
    </source>
</evidence>
<accession>A0ABN9TH00</accession>